<reference evidence="2 3" key="1">
    <citation type="submission" date="2020-09" db="EMBL/GenBank/DDBJ databases">
        <authorList>
            <person name="Kim M.K."/>
        </authorList>
    </citation>
    <scope>NUCLEOTIDE SEQUENCE [LARGE SCALE GENOMIC DNA]</scope>
    <source>
        <strain evidence="2 3">BT189</strain>
    </source>
</reference>
<name>A0ABR8JUA0_9BACT</name>
<gene>
    <name evidence="2" type="ORF">IC234_15525</name>
</gene>
<keyword evidence="3" id="KW-1185">Reference proteome</keyword>
<dbReference type="EMBL" id="JACXAC010000005">
    <property type="protein sequence ID" value="MBD2723540.1"/>
    <property type="molecule type" value="Genomic_DNA"/>
</dbReference>
<proteinExistence type="predicted"/>
<accession>A0ABR8JUA0</accession>
<dbReference type="Proteomes" id="UP000606003">
    <property type="component" value="Unassembled WGS sequence"/>
</dbReference>
<comment type="caution">
    <text evidence="2">The sequence shown here is derived from an EMBL/GenBank/DDBJ whole genome shotgun (WGS) entry which is preliminary data.</text>
</comment>
<keyword evidence="1" id="KW-0732">Signal</keyword>
<evidence type="ECO:0000313" key="2">
    <source>
        <dbReference type="EMBL" id="MBD2723540.1"/>
    </source>
</evidence>
<sequence>MTSKLLLTGLLLGSSAWACAQTTSQPAASNLTPDQAARYTAAHDSLMRRVATVRSEAESRMGFFKSSQGSLGSAHRRVQAYAKAKGVSSFYSGVSTPAGAGVVKTQTIKRRFGVELEKVVFYDAKGRQTLIERRENHVLTRLELREYPQDLSLPNSRWLFVRGDYLMHMAQPTLALATKKTFYYFRALPTAD</sequence>
<evidence type="ECO:0000256" key="1">
    <source>
        <dbReference type="SAM" id="SignalP"/>
    </source>
</evidence>
<dbReference type="RefSeq" id="WP_190926334.1">
    <property type="nucleotide sequence ID" value="NZ_JACXAC010000005.1"/>
</dbReference>
<evidence type="ECO:0000313" key="3">
    <source>
        <dbReference type="Proteomes" id="UP000606003"/>
    </source>
</evidence>
<feature type="chain" id="PRO_5046344603" evidence="1">
    <location>
        <begin position="21"/>
        <end position="192"/>
    </location>
</feature>
<organism evidence="2 3">
    <name type="scientific">Hymenobacter armeniacus</name>
    <dbReference type="NCBI Taxonomy" id="2771358"/>
    <lineage>
        <taxon>Bacteria</taxon>
        <taxon>Pseudomonadati</taxon>
        <taxon>Bacteroidota</taxon>
        <taxon>Cytophagia</taxon>
        <taxon>Cytophagales</taxon>
        <taxon>Hymenobacteraceae</taxon>
        <taxon>Hymenobacter</taxon>
    </lineage>
</organism>
<feature type="signal peptide" evidence="1">
    <location>
        <begin position="1"/>
        <end position="20"/>
    </location>
</feature>
<protein>
    <submittedName>
        <fullName evidence="2">Uncharacterized protein</fullName>
    </submittedName>
</protein>